<gene>
    <name evidence="2" type="ORF">K493DRAFT_276621</name>
</gene>
<dbReference type="OrthoDB" id="2238745at2759"/>
<dbReference type="Gene3D" id="2.60.40.640">
    <property type="match status" value="2"/>
</dbReference>
<evidence type="ECO:0000259" key="1">
    <source>
        <dbReference type="SMART" id="SM01017"/>
    </source>
</evidence>
<dbReference type="InterPro" id="IPR011022">
    <property type="entry name" value="Arrestin_C-like"/>
</dbReference>
<comment type="caution">
    <text evidence="2">The sequence shown here is derived from an EMBL/GenBank/DDBJ whole genome shotgun (WGS) entry which is preliminary data.</text>
</comment>
<dbReference type="InParanoid" id="A0A1Y1YZC4"/>
<dbReference type="STRING" id="1314790.A0A1Y1YZC4"/>
<proteinExistence type="predicted"/>
<dbReference type="InterPro" id="IPR050357">
    <property type="entry name" value="Arrestin_domain-protein"/>
</dbReference>
<dbReference type="EMBL" id="MCFE01000047">
    <property type="protein sequence ID" value="ORY03400.1"/>
    <property type="molecule type" value="Genomic_DNA"/>
</dbReference>
<dbReference type="GO" id="GO:0070086">
    <property type="term" value="P:ubiquitin-dependent endocytosis"/>
    <property type="evidence" value="ECO:0007669"/>
    <property type="project" value="TreeGrafter"/>
</dbReference>
<dbReference type="AlphaFoldDB" id="A0A1Y1YZC4"/>
<dbReference type="PANTHER" id="PTHR11188">
    <property type="entry name" value="ARRESTIN DOMAIN CONTAINING PROTEIN"/>
    <property type="match status" value="1"/>
</dbReference>
<sequence length="348" mass="40122">MFGRNSLSIHLENNHIILRGTSQESAGYVLRGFLLLQIHQPTRIKSIELNFIGQALIQDLLIKLIPLETKPYKRTIVEKNWCFTGDSASESEEPRIYQKGKYEYHFEMPLHGNIPQSIHTPKGNISYQFKAIARKSGFRTSLECDCSVHVERSFGPLPTDLETSLIRTGDVQGQMKFSVALPCCNFTTGQQIPIMLGIRPLSRGIKVFKVNIRLKETVRYRTFFEDWSDTHEERIDETSCIWRPKVSGWWEQPLVLKIPKGQSSVRADNKSRYIHLWHFIEVQINLVDLTRKKRYLTVQIPIHIFSEKLIESEEALPVYEATPVQPPDYLSSVRQIADISGHPSVLTY</sequence>
<dbReference type="Proteomes" id="UP000193498">
    <property type="component" value="Unassembled WGS sequence"/>
</dbReference>
<dbReference type="GO" id="GO:0005886">
    <property type="term" value="C:plasma membrane"/>
    <property type="evidence" value="ECO:0007669"/>
    <property type="project" value="TreeGrafter"/>
</dbReference>
<dbReference type="GO" id="GO:0030674">
    <property type="term" value="F:protein-macromolecule adaptor activity"/>
    <property type="evidence" value="ECO:0007669"/>
    <property type="project" value="TreeGrafter"/>
</dbReference>
<evidence type="ECO:0000313" key="2">
    <source>
        <dbReference type="EMBL" id="ORY03400.1"/>
    </source>
</evidence>
<dbReference type="GO" id="GO:0031625">
    <property type="term" value="F:ubiquitin protein ligase binding"/>
    <property type="evidence" value="ECO:0007669"/>
    <property type="project" value="TreeGrafter"/>
</dbReference>
<dbReference type="InterPro" id="IPR014752">
    <property type="entry name" value="Arrestin-like_C"/>
</dbReference>
<feature type="domain" description="Arrestin C-terminal-like" evidence="1">
    <location>
        <begin position="171"/>
        <end position="309"/>
    </location>
</feature>
<dbReference type="GO" id="GO:0005829">
    <property type="term" value="C:cytosol"/>
    <property type="evidence" value="ECO:0007669"/>
    <property type="project" value="TreeGrafter"/>
</dbReference>
<name>A0A1Y1YZC4_9FUNG</name>
<accession>A0A1Y1YZC4</accession>
<organism evidence="2 3">
    <name type="scientific">Basidiobolus meristosporus CBS 931.73</name>
    <dbReference type="NCBI Taxonomy" id="1314790"/>
    <lineage>
        <taxon>Eukaryota</taxon>
        <taxon>Fungi</taxon>
        <taxon>Fungi incertae sedis</taxon>
        <taxon>Zoopagomycota</taxon>
        <taxon>Entomophthoromycotina</taxon>
        <taxon>Basidiobolomycetes</taxon>
        <taxon>Basidiobolales</taxon>
        <taxon>Basidiobolaceae</taxon>
        <taxon>Basidiobolus</taxon>
    </lineage>
</organism>
<reference evidence="2 3" key="1">
    <citation type="submission" date="2016-07" db="EMBL/GenBank/DDBJ databases">
        <title>Pervasive Adenine N6-methylation of Active Genes in Fungi.</title>
        <authorList>
            <consortium name="DOE Joint Genome Institute"/>
            <person name="Mondo S.J."/>
            <person name="Dannebaum R.O."/>
            <person name="Kuo R.C."/>
            <person name="Labutti K."/>
            <person name="Haridas S."/>
            <person name="Kuo A."/>
            <person name="Salamov A."/>
            <person name="Ahrendt S.R."/>
            <person name="Lipzen A."/>
            <person name="Sullivan W."/>
            <person name="Andreopoulos W.B."/>
            <person name="Clum A."/>
            <person name="Lindquist E."/>
            <person name="Daum C."/>
            <person name="Ramamoorthy G.K."/>
            <person name="Gryganskyi A."/>
            <person name="Culley D."/>
            <person name="Magnuson J.K."/>
            <person name="James T.Y."/>
            <person name="O'Malley M.A."/>
            <person name="Stajich J.E."/>
            <person name="Spatafora J.W."/>
            <person name="Visel A."/>
            <person name="Grigoriev I.V."/>
        </authorList>
    </citation>
    <scope>NUCLEOTIDE SEQUENCE [LARGE SCALE GENOMIC DNA]</scope>
    <source>
        <strain evidence="2 3">CBS 931.73</strain>
    </source>
</reference>
<keyword evidence="3" id="KW-1185">Reference proteome</keyword>
<protein>
    <recommendedName>
        <fullName evidence="1">Arrestin C-terminal-like domain-containing protein</fullName>
    </recommendedName>
</protein>
<dbReference type="SMART" id="SM01017">
    <property type="entry name" value="Arrestin_C"/>
    <property type="match status" value="1"/>
</dbReference>
<dbReference type="PANTHER" id="PTHR11188:SF17">
    <property type="entry name" value="FI21816P1"/>
    <property type="match status" value="1"/>
</dbReference>
<evidence type="ECO:0000313" key="3">
    <source>
        <dbReference type="Proteomes" id="UP000193498"/>
    </source>
</evidence>
<dbReference type="Pfam" id="PF02752">
    <property type="entry name" value="Arrestin_C"/>
    <property type="match status" value="1"/>
</dbReference>